<dbReference type="InterPro" id="IPR056884">
    <property type="entry name" value="NPHP3-like_N"/>
</dbReference>
<sequence length="1739" mass="194884">MSFRRMFKKRGKVPSASVLDVQRPESLLRQSSEPSQRSYSDSVVPQIVDQKSDSQDSKPMRQPQTTPREDATKSRVWGQAYDLLLTEDPELVAAYEMTLMKLQGSDQAGRGSGADVDQPRSFDRPEDMGKFIENGLSRTEREAQIKGRLGEALALIDPIRDIVWQAVYGCPQAALPWVGVCFVLEILMNPITESATQRSGLQHIISRMQWYQSLTDILFQTSTRGAAAQAGLSLSLETSMVQLYANFLTYVMRSVRVYHQNRVLITLRDFVKYDDWGTRLGEIKQAEEDVRKDIDIFLSLKSLSISTPNNTDAIPQAIGNMTTAFQGWKKSQDDEECARLISGTVASILRQRISDKKGELFQSCCDWFFESHDFQNWRDDPAQKVLLVTGGPGKGKTMLLCSLIDWFDNYRGLAYFFCLAEDSSTNHQEAVLKGLIREITRKIPELFNHVRRNKEELQLKGPSGELALFNTLKAIVEDPLMADGIIVIDALDECRECNAGREGLASKDRILQLVSQTSSSGVKWILSSRNYLTATIRRKIGAQGSLFHLDLDSTLPEKAVREFVRQKLEQFQGSLEYESELDANSQSEIEATLVSKAEGTYLYVSLVLDDIQRELEWEEPICSLAEYIQQKVESKPQTLVAMYEAMMSQICREKKAEHYQDIIRLVFLAERPLSLRELQYLVQDRALRQIKSIDMLKRVFREGISFLSVKTESVSFIHQSARDFVSERGWKGGDKLLAYPDVHEGHWDIFISSIEVLSSALRRDMYQLGHPGKSVAEVKKPEHDPLAPCVYSAVHLAHHLGASTTKDHQSEACSMLLRLFSEHMLHWFEALSLTGELMSSLNTMQTIIDWNAETFHQTRMADDSLQLGLLLEDAVQLLMMFRPGIEECPLQVYTSALILSPTSSLVKKTFVRHRPAWLVGPAGIASDWPQNTVTLDTGRGSSVRLLRFGEDNETLSSVIDIASERTTSARLWHSSTGTPSVMLPDADFESGERRRDRSFKASAVSNDATRLISVLSAHDENQQELFLWDATQGTKTSLTSSVGQDANFVISPDGRYIIAAPKIPEQCDMVIWDTMIGSSTGDNPVATDTVAWDTVVDAEPSWDTLPDDDITWDMMSEPDTATPSEVGARLTHRHLAYGPGRHSLEFLTNTMFASADASSVYVGDVERDFTRMIGTRFEYKDPWLHPTGIIPSRSWDINAGPRFALWDIFHIEVWDVLCEKPVLVFEVEPSYRIASRDMSENGNILALVTCPEPFSVSHKIRQTALEVWKLDSHSSQRQVRVEVAAGSPFDYLLALSRDGSLVALAGNQSIYTIEVRNTQSGHLIHSLRGHNSSVKLMAFSPDGGRLASAANDSTTRLWVLGKTESTVAPLLSNEESNSDINLAVACSPDRRRFATFKADGEIRLWDYQGKSIGVVQERLAFGMDPEFRIGFHDSRCVFSPDGSMLAAHSKARDETWKWDIWALPINQSRINDPSTLVKFTLPSGDLSILAFSQDGVQVAATSGFMFGGTPHELTIYSLAVDNIPRPLYPKPSWTLEADTRTWLWKHTPELTQMVFLRDGHLACGRHDGGILIYDDAGVLCNCIAAPHAESALSAIQAMTAGGKEYLVAIYSTNVYSDSTLHVLDVTDRQSSTCVRRMKLDKFVKELVPDPVAPGRFLTNEGIIDLRECIEESSHGEDETLSFEANTLTGWESDWIMKDGRKMLWIPPAYRPRDKIRMGVYGSKVAISTIAGALLFFDFS</sequence>
<dbReference type="PANTHER" id="PTHR10039">
    <property type="entry name" value="AMELOGENIN"/>
    <property type="match status" value="1"/>
</dbReference>
<keyword evidence="2" id="KW-0853">WD repeat</keyword>
<feature type="compositionally biased region" description="Basic and acidic residues" evidence="3">
    <location>
        <begin position="117"/>
        <end position="127"/>
    </location>
</feature>
<dbReference type="Pfam" id="PF17100">
    <property type="entry name" value="NACHT_N"/>
    <property type="match status" value="1"/>
</dbReference>
<name>A0A8K0X2E9_9PEZI</name>
<keyword evidence="7" id="KW-1185">Reference proteome</keyword>
<dbReference type="EMBL" id="JAGPXD010000003">
    <property type="protein sequence ID" value="KAH7361542.1"/>
    <property type="molecule type" value="Genomic_DNA"/>
</dbReference>
<evidence type="ECO:0000313" key="6">
    <source>
        <dbReference type="EMBL" id="KAH7361542.1"/>
    </source>
</evidence>
<evidence type="ECO:0000313" key="7">
    <source>
        <dbReference type="Proteomes" id="UP000813385"/>
    </source>
</evidence>
<dbReference type="Pfam" id="PF24883">
    <property type="entry name" value="NPHP3_N"/>
    <property type="match status" value="1"/>
</dbReference>
<evidence type="ECO:0000259" key="5">
    <source>
        <dbReference type="Pfam" id="PF24883"/>
    </source>
</evidence>
<dbReference type="Gene3D" id="3.40.50.300">
    <property type="entry name" value="P-loop containing nucleotide triphosphate hydrolases"/>
    <property type="match status" value="1"/>
</dbReference>
<dbReference type="InterPro" id="IPR001680">
    <property type="entry name" value="WD40_rpt"/>
</dbReference>
<feature type="repeat" description="WD" evidence="2">
    <location>
        <begin position="1327"/>
        <end position="1358"/>
    </location>
</feature>
<evidence type="ECO:0000259" key="4">
    <source>
        <dbReference type="Pfam" id="PF17100"/>
    </source>
</evidence>
<keyword evidence="1" id="KW-0677">Repeat</keyword>
<protein>
    <submittedName>
        <fullName evidence="6">Uncharacterized protein</fullName>
    </submittedName>
</protein>
<organism evidence="6 7">
    <name type="scientific">Plectosphaerella cucumerina</name>
    <dbReference type="NCBI Taxonomy" id="40658"/>
    <lineage>
        <taxon>Eukaryota</taxon>
        <taxon>Fungi</taxon>
        <taxon>Dikarya</taxon>
        <taxon>Ascomycota</taxon>
        <taxon>Pezizomycotina</taxon>
        <taxon>Sordariomycetes</taxon>
        <taxon>Hypocreomycetidae</taxon>
        <taxon>Glomerellales</taxon>
        <taxon>Plectosphaerellaceae</taxon>
        <taxon>Plectosphaerella</taxon>
    </lineage>
</organism>
<dbReference type="PROSITE" id="PS50082">
    <property type="entry name" value="WD_REPEATS_2"/>
    <property type="match status" value="1"/>
</dbReference>
<dbReference type="Gene3D" id="2.120.10.30">
    <property type="entry name" value="TolB, C-terminal domain"/>
    <property type="match status" value="1"/>
</dbReference>
<feature type="compositionally biased region" description="Polar residues" evidence="3">
    <location>
        <begin position="28"/>
        <end position="43"/>
    </location>
</feature>
<dbReference type="InterPro" id="IPR011042">
    <property type="entry name" value="6-blade_b-propeller_TolB-like"/>
</dbReference>
<proteinExistence type="predicted"/>
<dbReference type="SUPFAM" id="SSF52540">
    <property type="entry name" value="P-loop containing nucleoside triphosphate hydrolases"/>
    <property type="match status" value="1"/>
</dbReference>
<dbReference type="Pfam" id="PF00400">
    <property type="entry name" value="WD40"/>
    <property type="match status" value="1"/>
</dbReference>
<evidence type="ECO:0000256" key="1">
    <source>
        <dbReference type="ARBA" id="ARBA00022737"/>
    </source>
</evidence>
<dbReference type="InterPro" id="IPR027417">
    <property type="entry name" value="P-loop_NTPase"/>
</dbReference>
<feature type="region of interest" description="Disordered" evidence="3">
    <location>
        <begin position="1"/>
        <end position="73"/>
    </location>
</feature>
<dbReference type="Gene3D" id="2.130.10.10">
    <property type="entry name" value="YVTN repeat-like/Quinoprotein amine dehydrogenase"/>
    <property type="match status" value="2"/>
</dbReference>
<dbReference type="Proteomes" id="UP000813385">
    <property type="component" value="Unassembled WGS sequence"/>
</dbReference>
<reference evidence="6" key="1">
    <citation type="journal article" date="2021" name="Nat. Commun.">
        <title>Genetic determinants of endophytism in the Arabidopsis root mycobiome.</title>
        <authorList>
            <person name="Mesny F."/>
            <person name="Miyauchi S."/>
            <person name="Thiergart T."/>
            <person name="Pickel B."/>
            <person name="Atanasova L."/>
            <person name="Karlsson M."/>
            <person name="Huettel B."/>
            <person name="Barry K.W."/>
            <person name="Haridas S."/>
            <person name="Chen C."/>
            <person name="Bauer D."/>
            <person name="Andreopoulos W."/>
            <person name="Pangilinan J."/>
            <person name="LaButti K."/>
            <person name="Riley R."/>
            <person name="Lipzen A."/>
            <person name="Clum A."/>
            <person name="Drula E."/>
            <person name="Henrissat B."/>
            <person name="Kohler A."/>
            <person name="Grigoriev I.V."/>
            <person name="Martin F.M."/>
            <person name="Hacquard S."/>
        </authorList>
    </citation>
    <scope>NUCLEOTIDE SEQUENCE</scope>
    <source>
        <strain evidence="6">MPI-CAGE-AT-0016</strain>
    </source>
</reference>
<feature type="domain" description="NWD NACHT-NTPase N-terminal" evidence="4">
    <location>
        <begin position="75"/>
        <end position="293"/>
    </location>
</feature>
<evidence type="ECO:0000256" key="2">
    <source>
        <dbReference type="PROSITE-ProRule" id="PRU00221"/>
    </source>
</evidence>
<dbReference type="InterPro" id="IPR015943">
    <property type="entry name" value="WD40/YVTN_repeat-like_dom_sf"/>
</dbReference>
<dbReference type="InterPro" id="IPR031359">
    <property type="entry name" value="NACHT_N"/>
</dbReference>
<dbReference type="SUPFAM" id="SSF69322">
    <property type="entry name" value="Tricorn protease domain 2"/>
    <property type="match status" value="1"/>
</dbReference>
<gene>
    <name evidence="6" type="ORF">B0T11DRAFT_75601</name>
</gene>
<feature type="region of interest" description="Disordered" evidence="3">
    <location>
        <begin position="105"/>
        <end position="127"/>
    </location>
</feature>
<feature type="compositionally biased region" description="Basic residues" evidence="3">
    <location>
        <begin position="1"/>
        <end position="12"/>
    </location>
</feature>
<feature type="compositionally biased region" description="Basic and acidic residues" evidence="3">
    <location>
        <begin position="50"/>
        <end position="59"/>
    </location>
</feature>
<evidence type="ECO:0000256" key="3">
    <source>
        <dbReference type="SAM" id="MobiDB-lite"/>
    </source>
</evidence>
<dbReference type="SUPFAM" id="SSF82171">
    <property type="entry name" value="DPP6 N-terminal domain-like"/>
    <property type="match status" value="1"/>
</dbReference>
<dbReference type="PROSITE" id="PS50294">
    <property type="entry name" value="WD_REPEATS_REGION"/>
    <property type="match status" value="1"/>
</dbReference>
<comment type="caution">
    <text evidence="6">The sequence shown here is derived from an EMBL/GenBank/DDBJ whole genome shotgun (WGS) entry which is preliminary data.</text>
</comment>
<feature type="domain" description="Nephrocystin 3-like N-terminal" evidence="5">
    <location>
        <begin position="364"/>
        <end position="529"/>
    </location>
</feature>
<accession>A0A8K0X2E9</accession>
<dbReference type="SMART" id="SM00320">
    <property type="entry name" value="WD40"/>
    <property type="match status" value="3"/>
</dbReference>
<dbReference type="OrthoDB" id="5106486at2759"/>